<dbReference type="InterPro" id="IPR044726">
    <property type="entry name" value="ABCC_6TM_D2"/>
</dbReference>
<dbReference type="InterPro" id="IPR050173">
    <property type="entry name" value="ABC_transporter_C-like"/>
</dbReference>
<dbReference type="PANTHER" id="PTHR24223:SF108">
    <property type="entry name" value="ABC TRANSPORTER C FAMILY MEMBER 8"/>
    <property type="match status" value="1"/>
</dbReference>
<comment type="catalytic activity">
    <reaction evidence="12">
        <text>ATP + H2O + xenobioticSide 1 = ADP + phosphate + xenobioticSide 2.</text>
        <dbReference type="EC" id="7.6.2.2"/>
    </reaction>
</comment>
<comment type="subcellular location">
    <subcellularLocation>
        <location evidence="1">Membrane</location>
        <topology evidence="1">Multi-pass membrane protein</topology>
    </subcellularLocation>
</comment>
<feature type="transmembrane region" description="Helical" evidence="13">
    <location>
        <begin position="33"/>
        <end position="52"/>
    </location>
</feature>
<dbReference type="CDD" id="cd03250">
    <property type="entry name" value="ABCC_MRP_domain1"/>
    <property type="match status" value="1"/>
</dbReference>
<evidence type="ECO:0000256" key="12">
    <source>
        <dbReference type="ARBA" id="ARBA00034018"/>
    </source>
</evidence>
<feature type="transmembrane region" description="Helical" evidence="13">
    <location>
        <begin position="100"/>
        <end position="119"/>
    </location>
</feature>
<feature type="transmembrane region" description="Helical" evidence="13">
    <location>
        <begin position="398"/>
        <end position="420"/>
    </location>
</feature>
<feature type="domain" description="ABC transmembrane type-1" evidence="15">
    <location>
        <begin position="285"/>
        <end position="566"/>
    </location>
</feature>
<keyword evidence="7" id="KW-0547">Nucleotide-binding</keyword>
<evidence type="ECO:0000256" key="10">
    <source>
        <dbReference type="ARBA" id="ARBA00022989"/>
    </source>
</evidence>
<evidence type="ECO:0000259" key="15">
    <source>
        <dbReference type="PROSITE" id="PS50929"/>
    </source>
</evidence>
<accession>A0AAV8SVS1</accession>
<evidence type="ECO:0000256" key="13">
    <source>
        <dbReference type="SAM" id="Phobius"/>
    </source>
</evidence>
<protein>
    <recommendedName>
        <fullName evidence="3">ABC-type xenobiotic transporter</fullName>
        <ecNumber evidence="3">7.6.2.2</ecNumber>
    </recommendedName>
</protein>
<reference evidence="16 17" key="1">
    <citation type="submission" date="2021-09" db="EMBL/GenBank/DDBJ databases">
        <title>Genomic insights and catalytic innovation underlie evolution of tropane alkaloids biosynthesis.</title>
        <authorList>
            <person name="Wang Y.-J."/>
            <person name="Tian T."/>
            <person name="Huang J.-P."/>
            <person name="Huang S.-X."/>
        </authorList>
    </citation>
    <scope>NUCLEOTIDE SEQUENCE [LARGE SCALE GENOMIC DNA]</scope>
    <source>
        <strain evidence="16">KIB-2018</strain>
        <tissue evidence="16">Leaf</tissue>
    </source>
</reference>
<dbReference type="Gene3D" id="1.20.1560.10">
    <property type="entry name" value="ABC transporter type 1, transmembrane domain"/>
    <property type="match status" value="2"/>
</dbReference>
<dbReference type="Pfam" id="PF24358">
    <property type="entry name" value="ABCC10_N"/>
    <property type="match status" value="1"/>
</dbReference>
<dbReference type="SUPFAM" id="SSF90123">
    <property type="entry name" value="ABC transporter transmembrane region"/>
    <property type="match status" value="2"/>
</dbReference>
<dbReference type="EC" id="7.6.2.2" evidence="3"/>
<dbReference type="InterPro" id="IPR003439">
    <property type="entry name" value="ABC_transporter-like_ATP-bd"/>
</dbReference>
<feature type="transmembrane region" description="Helical" evidence="13">
    <location>
        <begin position="903"/>
        <end position="927"/>
    </location>
</feature>
<dbReference type="GO" id="GO:0016020">
    <property type="term" value="C:membrane"/>
    <property type="evidence" value="ECO:0007669"/>
    <property type="project" value="UniProtKB-SubCell"/>
</dbReference>
<keyword evidence="4" id="KW-0813">Transport</keyword>
<feature type="transmembrane region" description="Helical" evidence="13">
    <location>
        <begin position="1154"/>
        <end position="1178"/>
    </location>
</feature>
<evidence type="ECO:0000313" key="16">
    <source>
        <dbReference type="EMBL" id="KAJ8756124.1"/>
    </source>
</evidence>
<feature type="transmembrane region" description="Helical" evidence="13">
    <location>
        <begin position="285"/>
        <end position="307"/>
    </location>
</feature>
<dbReference type="InterPro" id="IPR011527">
    <property type="entry name" value="ABC1_TM_dom"/>
</dbReference>
<dbReference type="GO" id="GO:0005524">
    <property type="term" value="F:ATP binding"/>
    <property type="evidence" value="ECO:0007669"/>
    <property type="project" value="UniProtKB-KW"/>
</dbReference>
<proteinExistence type="inferred from homology"/>
<dbReference type="Pfam" id="PF00005">
    <property type="entry name" value="ABC_tran"/>
    <property type="match status" value="2"/>
</dbReference>
<comment type="similarity">
    <text evidence="2">Belongs to the ABC transporter superfamily. ABCC family. Conjugate transporter (TC 3.A.1.208) subfamily.</text>
</comment>
<dbReference type="InterPro" id="IPR044746">
    <property type="entry name" value="ABCC_6TM_D1"/>
</dbReference>
<keyword evidence="10 13" id="KW-1133">Transmembrane helix</keyword>
<evidence type="ECO:0000259" key="14">
    <source>
        <dbReference type="PROSITE" id="PS50893"/>
    </source>
</evidence>
<evidence type="ECO:0000256" key="3">
    <source>
        <dbReference type="ARBA" id="ARBA00012191"/>
    </source>
</evidence>
<dbReference type="PANTHER" id="PTHR24223">
    <property type="entry name" value="ATP-BINDING CASSETTE SUB-FAMILY C"/>
    <property type="match status" value="1"/>
</dbReference>
<evidence type="ECO:0000256" key="2">
    <source>
        <dbReference type="ARBA" id="ARBA00009726"/>
    </source>
</evidence>
<feature type="transmembrane region" description="Helical" evidence="13">
    <location>
        <begin position="939"/>
        <end position="958"/>
    </location>
</feature>
<dbReference type="FunFam" id="3.40.50.300:FF:001405">
    <property type="entry name" value="Multidrug resistance protein associated1"/>
    <property type="match status" value="1"/>
</dbReference>
<dbReference type="Pfam" id="PF00664">
    <property type="entry name" value="ABC_membrane"/>
    <property type="match status" value="2"/>
</dbReference>
<dbReference type="FunFam" id="1.20.1560.10:FF:000003">
    <property type="entry name" value="ABC transporter C family member 10"/>
    <property type="match status" value="1"/>
</dbReference>
<dbReference type="PROSITE" id="PS00211">
    <property type="entry name" value="ABC_TRANSPORTER_1"/>
    <property type="match status" value="1"/>
</dbReference>
<gene>
    <name evidence="16" type="ORF">K2173_024671</name>
</gene>
<feature type="transmembrane region" description="Helical" evidence="13">
    <location>
        <begin position="131"/>
        <end position="148"/>
    </location>
</feature>
<dbReference type="InterPro" id="IPR036640">
    <property type="entry name" value="ABC1_TM_sf"/>
</dbReference>
<dbReference type="CDD" id="cd03244">
    <property type="entry name" value="ABCC_MRP_domain2"/>
    <property type="match status" value="1"/>
</dbReference>
<dbReference type="SMART" id="SM00382">
    <property type="entry name" value="AAA"/>
    <property type="match status" value="2"/>
</dbReference>
<evidence type="ECO:0000313" key="17">
    <source>
        <dbReference type="Proteomes" id="UP001159364"/>
    </source>
</evidence>
<evidence type="ECO:0000256" key="11">
    <source>
        <dbReference type="ARBA" id="ARBA00023136"/>
    </source>
</evidence>
<keyword evidence="11 13" id="KW-0472">Membrane</keyword>
<name>A0AAV8SVS1_9ROSI</name>
<feature type="transmembrane region" description="Helical" evidence="13">
    <location>
        <begin position="426"/>
        <end position="446"/>
    </location>
</feature>
<evidence type="ECO:0000256" key="9">
    <source>
        <dbReference type="ARBA" id="ARBA00022967"/>
    </source>
</evidence>
<evidence type="ECO:0000256" key="5">
    <source>
        <dbReference type="ARBA" id="ARBA00022692"/>
    </source>
</evidence>
<evidence type="ECO:0000256" key="1">
    <source>
        <dbReference type="ARBA" id="ARBA00004141"/>
    </source>
</evidence>
<feature type="transmembrane region" description="Helical" evidence="13">
    <location>
        <begin position="1011"/>
        <end position="1031"/>
    </location>
</feature>
<dbReference type="SUPFAM" id="SSF52540">
    <property type="entry name" value="P-loop containing nucleoside triphosphate hydrolases"/>
    <property type="match status" value="2"/>
</dbReference>
<feature type="transmembrane region" description="Helical" evidence="13">
    <location>
        <begin position="1037"/>
        <end position="1056"/>
    </location>
</feature>
<sequence length="1467" mass="163333">MTLLETIVGELSWICEGEVTVDSPCTQRAAIDAINLLFLGIFYLFLLVSAVKKLEVSGSNRKEWIPVVVSICCAIISTAHIGMGLWDLIGEDYKLKHLEWLVYLIRGLIWLSFAVSLLVTKYKCIIIFSRVWWVSSCFLVTALNIQILARARTIQVLDMLSWPVNFLLLFCAFKNCCRVGSPQIADNGLSEPLLPEKQKHNQSKLGQAGFISKLTFSWINPLLAKGYSKPLNLEDVPSLIRDDEADIAYQKFADAWDTLSTDKSSNKTGNWVIKAVAKVYLKENILIGFLAMLRTIAVVALPLLLYAFVSYSNSADQNLYQGLFIVGILILVKTVESLTQRHWFFYARQSGMRMRSALMVAIYKKQLKLSSLGRKRHSTGEIVNYIAVDAYRLGEFPWWFHLTWTLIVQLFLSIGVLFGVVGLGAIIGLVPLFICGILNVPFARILQIYQTELMIAQDERLRATSEILNSMKIIKLQSWEEKFKGLIYSCREKEFQWLTKMQFKKVFGTILYWLSPLVVSSVTFLGCALLNSAPLDAGTIFTVLATLRSMGEPVRLIPEALSIMIQVKVSLDRINAFLLDDELKTENLDRIEPQNPDGSVLIQKGNFSWDPELTIATLRNVNLDIKCGKKIAVCGPVGAGKSSLLYAVLGEVPKVSGAVNVFGSIAYVSQISWIQSGTVRDNILYGKPLEKGRYEMAIKACALDKDINNFPHGDLTEIGQRGLNMSGGQKQRIQLARAVYSDSDIYLLDDPFSAVDAHTAAILFNDCVMTALERKTVILVTHQVEFLSTVDKILVMEGGQITQSGKYKELLMAGTAFEMLVNAHKDAILVLNPSNNNDQGELPKVDLVQPEESNMSFPAKNNGKEEASIKGTHGIQLTEEEEKEIGDVGWKPFLDYLNAPKGTLFACLGVLSQCGFVIFQAAATYWLAFANQIPEINSALLIGVYTLISIISAVFVFFRALYTAYLGLAASKAFFSGFTDSIFKAPMLFFDSTPVGRILTRASSDLSILDFDIPFSFIFVVAPLVELIAIIGIMVSVTWQVLIVATLSMVASYYVQRYYLASARELIRINGTTKAPVMNYAAETSLGVVTIRAFRMADRFFQNYLKLVDTDATLFFHSNGSVEWLVIRIETLMNITLFTGAILLILLPKGYVQAGLIGLSLSYALTLTGTQVFMIRWYCNLSNYIVSIERIKQFMHISEEPPAIVEDNRPSSSWPPNGRIQLQELKIRYRPNAPLVLKGISCTFKEGSRVGVVGRTGSGKTTLISALFRLVDPASGKILIDGLDICSIGLKDLRMKLSIIPQEPTLFKGSVRTNIDPLGLYSDHEIWEALEKCQLKATISSLPNLLDSSVSDEGENWSAGQRQLFCLGRVLLKRNKILVLDEATASIDSATDAILQRIIRQEFSECTVITVAHRVPTVIDSDMVMVLSYGTLVEYDEPSNLVETNSYFSKLVAEYWASCRKNSFSKS</sequence>
<feature type="domain" description="ABC transmembrane type-1" evidence="15">
    <location>
        <begin position="908"/>
        <end position="1183"/>
    </location>
</feature>
<feature type="transmembrane region" description="Helical" evidence="13">
    <location>
        <begin position="64"/>
        <end position="88"/>
    </location>
</feature>
<feature type="transmembrane region" description="Helical" evidence="13">
    <location>
        <begin position="1125"/>
        <end position="1147"/>
    </location>
</feature>
<evidence type="ECO:0000256" key="6">
    <source>
        <dbReference type="ARBA" id="ARBA00022737"/>
    </source>
</evidence>
<keyword evidence="6" id="KW-0677">Repeat</keyword>
<feature type="transmembrane region" description="Helical" evidence="13">
    <location>
        <begin position="319"/>
        <end position="339"/>
    </location>
</feature>
<feature type="transmembrane region" description="Helical" evidence="13">
    <location>
        <begin position="154"/>
        <end position="173"/>
    </location>
</feature>
<feature type="domain" description="ABC transporter" evidence="14">
    <location>
        <begin position="1220"/>
        <end position="1454"/>
    </location>
</feature>
<keyword evidence="17" id="KW-1185">Reference proteome</keyword>
<dbReference type="CDD" id="cd18579">
    <property type="entry name" value="ABC_6TM_ABCC_D1"/>
    <property type="match status" value="1"/>
</dbReference>
<dbReference type="GO" id="GO:0016887">
    <property type="term" value="F:ATP hydrolysis activity"/>
    <property type="evidence" value="ECO:0007669"/>
    <property type="project" value="InterPro"/>
</dbReference>
<evidence type="ECO:0000256" key="8">
    <source>
        <dbReference type="ARBA" id="ARBA00022840"/>
    </source>
</evidence>
<feature type="domain" description="ABC transporter" evidence="14">
    <location>
        <begin position="602"/>
        <end position="823"/>
    </location>
</feature>
<dbReference type="Proteomes" id="UP001159364">
    <property type="component" value="Linkage Group LG09"/>
</dbReference>
<organism evidence="16 17">
    <name type="scientific">Erythroxylum novogranatense</name>
    <dbReference type="NCBI Taxonomy" id="1862640"/>
    <lineage>
        <taxon>Eukaryota</taxon>
        <taxon>Viridiplantae</taxon>
        <taxon>Streptophyta</taxon>
        <taxon>Embryophyta</taxon>
        <taxon>Tracheophyta</taxon>
        <taxon>Spermatophyta</taxon>
        <taxon>Magnoliopsida</taxon>
        <taxon>eudicotyledons</taxon>
        <taxon>Gunneridae</taxon>
        <taxon>Pentapetalae</taxon>
        <taxon>rosids</taxon>
        <taxon>fabids</taxon>
        <taxon>Malpighiales</taxon>
        <taxon>Erythroxylaceae</taxon>
        <taxon>Erythroxylum</taxon>
    </lineage>
</organism>
<dbReference type="InterPro" id="IPR003593">
    <property type="entry name" value="AAA+_ATPase"/>
</dbReference>
<dbReference type="GO" id="GO:0008559">
    <property type="term" value="F:ABC-type xenobiotic transporter activity"/>
    <property type="evidence" value="ECO:0007669"/>
    <property type="project" value="UniProtKB-EC"/>
</dbReference>
<dbReference type="PROSITE" id="PS50929">
    <property type="entry name" value="ABC_TM1F"/>
    <property type="match status" value="2"/>
</dbReference>
<dbReference type="PROSITE" id="PS50893">
    <property type="entry name" value="ABC_TRANSPORTER_2"/>
    <property type="match status" value="2"/>
</dbReference>
<dbReference type="FunFam" id="3.40.50.300:FF:000169">
    <property type="entry name" value="ABC transporter C family member 3"/>
    <property type="match status" value="1"/>
</dbReference>
<dbReference type="InterPro" id="IPR027417">
    <property type="entry name" value="P-loop_NTPase"/>
</dbReference>
<keyword evidence="5 13" id="KW-0812">Transmembrane</keyword>
<evidence type="ECO:0000256" key="7">
    <source>
        <dbReference type="ARBA" id="ARBA00022741"/>
    </source>
</evidence>
<keyword evidence="9" id="KW-1278">Translocase</keyword>
<dbReference type="InterPro" id="IPR056228">
    <property type="entry name" value="ABCC10-like_N"/>
</dbReference>
<comment type="caution">
    <text evidence="16">The sequence shown here is derived from an EMBL/GenBank/DDBJ whole genome shotgun (WGS) entry which is preliminary data.</text>
</comment>
<keyword evidence="8" id="KW-0067">ATP-binding</keyword>
<dbReference type="Gene3D" id="3.40.50.300">
    <property type="entry name" value="P-loop containing nucleotide triphosphate hydrolases"/>
    <property type="match status" value="2"/>
</dbReference>
<dbReference type="InterPro" id="IPR017871">
    <property type="entry name" value="ABC_transporter-like_CS"/>
</dbReference>
<dbReference type="EMBL" id="JAIWQS010000009">
    <property type="protein sequence ID" value="KAJ8756124.1"/>
    <property type="molecule type" value="Genomic_DNA"/>
</dbReference>
<dbReference type="CDD" id="cd18580">
    <property type="entry name" value="ABC_6TM_ABCC_D2"/>
    <property type="match status" value="1"/>
</dbReference>
<feature type="transmembrane region" description="Helical" evidence="13">
    <location>
        <begin position="510"/>
        <end position="531"/>
    </location>
</feature>
<dbReference type="FunFam" id="1.20.1560.10:FF:000002">
    <property type="entry name" value="ABC transporter C family member 5"/>
    <property type="match status" value="1"/>
</dbReference>
<evidence type="ECO:0000256" key="4">
    <source>
        <dbReference type="ARBA" id="ARBA00022448"/>
    </source>
</evidence>